<dbReference type="EC" id="2.8.1.9" evidence="4"/>
<accession>A0A9P0BCF1</accession>
<dbReference type="PROSITE" id="PS51340">
    <property type="entry name" value="MOSC"/>
    <property type="match status" value="1"/>
</dbReference>
<comment type="function">
    <text evidence="4">Sulfurates the molybdenum cofactor. Sulfation of molybdenum is essential for xanthine dehydrogenase (XDH) and aldehyde oxidase (ADO) enzymes in which molybdenum cofactor is liganded by 1 oxygen and 1 sulfur atom in active form.</text>
</comment>
<keyword evidence="7" id="KW-1185">Reference proteome</keyword>
<dbReference type="Gene3D" id="3.40.640.10">
    <property type="entry name" value="Type I PLP-dependent aspartate aminotransferase-like (Major domain)"/>
    <property type="match status" value="1"/>
</dbReference>
<gene>
    <name evidence="4" type="primary">mal</name>
    <name evidence="6" type="ORF">MELIAE_LOCUS9194</name>
</gene>
<evidence type="ECO:0000259" key="5">
    <source>
        <dbReference type="PROSITE" id="PS51340"/>
    </source>
</evidence>
<dbReference type="AlphaFoldDB" id="A0A9P0BCF1"/>
<evidence type="ECO:0000313" key="7">
    <source>
        <dbReference type="Proteomes" id="UP001154078"/>
    </source>
</evidence>
<dbReference type="InterPro" id="IPR015424">
    <property type="entry name" value="PyrdxlP-dep_Trfase"/>
</dbReference>
<proteinExistence type="inferred from homology"/>
<dbReference type="InterPro" id="IPR015421">
    <property type="entry name" value="PyrdxlP-dep_Trfase_major"/>
</dbReference>
<dbReference type="InterPro" id="IPR005302">
    <property type="entry name" value="MoCF_Sase_C"/>
</dbReference>
<sequence length="818" mass="93090">MHAIVDLKPFKSGGNMEQFLSNNKVYKTETEQKIFKEFLRTKDHIYLDNAGAALYSENQIKNVYSELSSNIFANPHAKNTFSKTTQDSVDITRHLILQHFNTNSDEYSVIFTSGATQSIKLVAEHFNYEENGLLAHLQNNHTSVLGMRAYVKKSIEINDSEAFNIFSNTEFKIENKHEYNCLFVYPAQSNFCGTKYPLEWIQSVKSGALNNITNSNPKDWLVLLDCATFLSTNKFDLSKYKPDFVPMSFYKMFGFPTGLGALLVHTSAEKFLNFKYLGGGTVLMALSSKNVMIPRVNLHERFEAGTLPYLSILAIRHGFETFKRLNLSWELISSHTFSLAQYVYKNLLVMHHSNGQPLAKLYHSTIFEHESTQGGIINFNLLRCTGEYIGYSEVLHFANLNGIYLRTGCVCNPGACQKYLNLSVEEVKKHFEAGHICGDQHDLINGYPTGAVRISFGYYSTKEHADKFLGMIKNCFVSEPIVIKIPDTYEVLKSSYEKKFNLIKNGTCVKENSTIKQEPIILFNITSGKTQNNLLDNKGVLKKIFLFPIKSCGACSVNDNWELTATGLKYDRQWMIVNSSGVAITQKQIKKMCMIKPVIDLNKNIMTLHFKGHKSIEMLLENNVSKNIKNNAYLCQSKVCGNKIQGWDCGETVSQWLQEVLNTPDLRLLRQCSVIEEINTRTSKQDYQLSLANKAQFLLINSASIKWLRDKVPNEHFSEDIDSTIHRFRANFVVDFKHAFQEKNYKEFLIDNIKFMSGKECTRCQMICIDQSTGDISKEPLASLSRELKGKISFGMYLNRDTQENTSISIGSDIEGLM</sequence>
<dbReference type="GO" id="GO:0030170">
    <property type="term" value="F:pyridoxal phosphate binding"/>
    <property type="evidence" value="ECO:0007669"/>
    <property type="project" value="UniProtKB-UniRule"/>
</dbReference>
<dbReference type="SUPFAM" id="SSF141673">
    <property type="entry name" value="MOSC N-terminal domain-like"/>
    <property type="match status" value="1"/>
</dbReference>
<dbReference type="GO" id="GO:0006777">
    <property type="term" value="P:Mo-molybdopterin cofactor biosynthetic process"/>
    <property type="evidence" value="ECO:0007669"/>
    <property type="project" value="UniProtKB-UniRule"/>
</dbReference>
<dbReference type="InterPro" id="IPR015422">
    <property type="entry name" value="PyrdxlP-dep_Trfase_small"/>
</dbReference>
<feature type="domain" description="MOSC" evidence="5">
    <location>
        <begin position="654"/>
        <end position="817"/>
    </location>
</feature>
<reference evidence="6" key="1">
    <citation type="submission" date="2021-12" db="EMBL/GenBank/DDBJ databases">
        <authorList>
            <person name="King R."/>
        </authorList>
    </citation>
    <scope>NUCLEOTIDE SEQUENCE</scope>
</reference>
<comment type="similarity">
    <text evidence="4">Belongs to the class-V pyridoxal-phosphate-dependent aminotransferase family. MOCOS subfamily.</text>
</comment>
<evidence type="ECO:0000256" key="4">
    <source>
        <dbReference type="HAMAP-Rule" id="MF_03050"/>
    </source>
</evidence>
<dbReference type="EMBL" id="OV121137">
    <property type="protein sequence ID" value="CAH0558996.1"/>
    <property type="molecule type" value="Genomic_DNA"/>
</dbReference>
<dbReference type="InterPro" id="IPR000192">
    <property type="entry name" value="Aminotrans_V_dom"/>
</dbReference>
<keyword evidence="2 4" id="KW-0663">Pyridoxal phosphate</keyword>
<evidence type="ECO:0000256" key="2">
    <source>
        <dbReference type="ARBA" id="ARBA00022898"/>
    </source>
</evidence>
<evidence type="ECO:0000256" key="3">
    <source>
        <dbReference type="ARBA" id="ARBA00023150"/>
    </source>
</evidence>
<dbReference type="InterPro" id="IPR028886">
    <property type="entry name" value="MoCo_sulfurase"/>
</dbReference>
<dbReference type="PANTHER" id="PTHR14237:SF80">
    <property type="entry name" value="MOLYBDENUM COFACTOR SULFURASE"/>
    <property type="match status" value="1"/>
</dbReference>
<comment type="catalytic activity">
    <reaction evidence="4">
        <text>Mo-molybdopterin + L-cysteine + AH2 = thio-Mo-molybdopterin + L-alanine + A + H2O</text>
        <dbReference type="Rhea" id="RHEA:42636"/>
        <dbReference type="ChEBI" id="CHEBI:13193"/>
        <dbReference type="ChEBI" id="CHEBI:15377"/>
        <dbReference type="ChEBI" id="CHEBI:17499"/>
        <dbReference type="ChEBI" id="CHEBI:35235"/>
        <dbReference type="ChEBI" id="CHEBI:57972"/>
        <dbReference type="ChEBI" id="CHEBI:71302"/>
        <dbReference type="ChEBI" id="CHEBI:82685"/>
        <dbReference type="EC" id="2.8.1.9"/>
    </reaction>
</comment>
<feature type="active site" evidence="4">
    <location>
        <position position="411"/>
    </location>
</feature>
<dbReference type="HAMAP" id="MF_03050">
    <property type="entry name" value="MOCOS"/>
    <property type="match status" value="1"/>
</dbReference>
<name>A0A9P0BCF1_BRAAE</name>
<evidence type="ECO:0000256" key="1">
    <source>
        <dbReference type="ARBA" id="ARBA00022679"/>
    </source>
</evidence>
<comment type="cofactor">
    <cofactor evidence="4">
        <name>pyridoxal 5'-phosphate</name>
        <dbReference type="ChEBI" id="CHEBI:597326"/>
    </cofactor>
</comment>
<dbReference type="Proteomes" id="UP001154078">
    <property type="component" value="Chromosome 6"/>
</dbReference>
<dbReference type="GO" id="GO:0030151">
    <property type="term" value="F:molybdenum ion binding"/>
    <property type="evidence" value="ECO:0007669"/>
    <property type="project" value="UniProtKB-UniRule"/>
</dbReference>
<dbReference type="PANTHER" id="PTHR14237">
    <property type="entry name" value="MOLYBDOPTERIN COFACTOR SULFURASE MOSC"/>
    <property type="match status" value="1"/>
</dbReference>
<organism evidence="6 7">
    <name type="scientific">Brassicogethes aeneus</name>
    <name type="common">Rape pollen beetle</name>
    <name type="synonym">Meligethes aeneus</name>
    <dbReference type="NCBI Taxonomy" id="1431903"/>
    <lineage>
        <taxon>Eukaryota</taxon>
        <taxon>Metazoa</taxon>
        <taxon>Ecdysozoa</taxon>
        <taxon>Arthropoda</taxon>
        <taxon>Hexapoda</taxon>
        <taxon>Insecta</taxon>
        <taxon>Pterygota</taxon>
        <taxon>Neoptera</taxon>
        <taxon>Endopterygota</taxon>
        <taxon>Coleoptera</taxon>
        <taxon>Polyphaga</taxon>
        <taxon>Cucujiformia</taxon>
        <taxon>Nitidulidae</taxon>
        <taxon>Meligethinae</taxon>
        <taxon>Brassicogethes</taxon>
    </lineage>
</organism>
<protein>
    <recommendedName>
        <fullName evidence="4">Molybdenum cofactor sulfurase</fullName>
        <shortName evidence="4">MCS</shortName>
        <shortName evidence="4">MOS</shortName>
        <shortName evidence="4">MoCo sulfurase</shortName>
        <ecNumber evidence="4">2.8.1.9</ecNumber>
    </recommendedName>
    <alternativeName>
        <fullName evidence="4">Molybdenum cofactor sulfurtransferase</fullName>
    </alternativeName>
    <alternativeName>
        <fullName evidence="4">Protein maroon-like</fullName>
        <shortName evidence="4">Ma-l</shortName>
    </alternativeName>
</protein>
<dbReference type="InterPro" id="IPR005303">
    <property type="entry name" value="MOCOS_middle"/>
</dbReference>
<keyword evidence="3 4" id="KW-0501">Molybdenum cofactor biosynthesis</keyword>
<dbReference type="GO" id="GO:0016829">
    <property type="term" value="F:lyase activity"/>
    <property type="evidence" value="ECO:0007669"/>
    <property type="project" value="UniProtKB-UniRule"/>
</dbReference>
<dbReference type="Pfam" id="PF00266">
    <property type="entry name" value="Aminotran_5"/>
    <property type="match status" value="1"/>
</dbReference>
<evidence type="ECO:0000313" key="6">
    <source>
        <dbReference type="EMBL" id="CAH0558996.1"/>
    </source>
</evidence>
<dbReference type="Gene3D" id="3.90.1150.10">
    <property type="entry name" value="Aspartate Aminotransferase, domain 1"/>
    <property type="match status" value="1"/>
</dbReference>
<keyword evidence="1 4" id="KW-0808">Transferase</keyword>
<dbReference type="OrthoDB" id="420046at2759"/>
<dbReference type="SUPFAM" id="SSF53383">
    <property type="entry name" value="PLP-dependent transferases"/>
    <property type="match status" value="1"/>
</dbReference>
<dbReference type="Pfam" id="PF03473">
    <property type="entry name" value="MOSC"/>
    <property type="match status" value="1"/>
</dbReference>
<dbReference type="Pfam" id="PF03476">
    <property type="entry name" value="MOSC_N"/>
    <property type="match status" value="1"/>
</dbReference>
<feature type="modified residue" description="N6-(pyridoxal phosphate)lysine" evidence="4">
    <location>
        <position position="251"/>
    </location>
</feature>
<dbReference type="GO" id="GO:0008265">
    <property type="term" value="F:molybdenum cofactor sulfurtransferase activity"/>
    <property type="evidence" value="ECO:0007669"/>
    <property type="project" value="UniProtKB-UniRule"/>
</dbReference>